<dbReference type="InterPro" id="IPR010751">
    <property type="entry name" value="TrfA"/>
</dbReference>
<name>A0AAE3CK47_9PROT</name>
<evidence type="ECO:0000313" key="1">
    <source>
        <dbReference type="EMBL" id="MBU2788075.1"/>
    </source>
</evidence>
<reference evidence="1" key="1">
    <citation type="journal article" date="2021" name="ISME J.">
        <title>Genomic evolution of the class Acidithiobacillia: deep-branching Proteobacteria living in extreme acidic conditions.</title>
        <authorList>
            <person name="Moya-Beltran A."/>
            <person name="Beard S."/>
            <person name="Rojas-Villalobos C."/>
            <person name="Issotta F."/>
            <person name="Gallardo Y."/>
            <person name="Ulloa R."/>
            <person name="Giaveno A."/>
            <person name="Degli Esposti M."/>
            <person name="Johnson D.B."/>
            <person name="Quatrini R."/>
        </authorList>
    </citation>
    <scope>NUCLEOTIDE SEQUENCE</scope>
    <source>
        <strain evidence="1">VAN18-1</strain>
    </source>
</reference>
<gene>
    <name evidence="1" type="ORF">HFQ13_07640</name>
</gene>
<evidence type="ECO:0000313" key="2">
    <source>
        <dbReference type="Proteomes" id="UP001197378"/>
    </source>
</evidence>
<organism evidence="1 2">
    <name type="scientific">Igneacidithiobacillus copahuensis</name>
    <dbReference type="NCBI Taxonomy" id="2724909"/>
    <lineage>
        <taxon>Bacteria</taxon>
        <taxon>Pseudomonadati</taxon>
        <taxon>Pseudomonadota</taxon>
        <taxon>Acidithiobacillia</taxon>
        <taxon>Acidithiobacillales</taxon>
        <taxon>Acidithiobacillaceae</taxon>
        <taxon>Igneacidithiobacillus</taxon>
    </lineage>
</organism>
<sequence length="296" mass="33657">MQKRIEALAELASQRGQEEQPAQACKVVQLPLWPESVRAVPNVCLRSALFGAIRKGRRRLLEREIIAAVEGLEIRYTGPRLDQGDLGVYESLLHLLRDQSLGQECHTTSYALLKLMGKKDTGGKGGNREILHRSLMRLGATMVEIRAVGRYSYAGSLIDDVSQDEKTREYVIVLNPKLKALFAPDQYTQIQWAIRRELEGRQLAQWLHGFYSSHARPYPMKIETLHRLCGSEAELMSDFAKKLRKALDAVSDACKDYGEAFHYRVEDGLVFLDQTPSRSQQRHIIQQEAKRKRPSA</sequence>
<protein>
    <recommendedName>
        <fullName evidence="3">TrfA protein</fullName>
    </recommendedName>
</protein>
<accession>A0AAE3CK47</accession>
<dbReference type="AlphaFoldDB" id="A0AAE3CK47"/>
<keyword evidence="2" id="KW-1185">Reference proteome</keyword>
<dbReference type="Pfam" id="PF07042">
    <property type="entry name" value="TrfA"/>
    <property type="match status" value="1"/>
</dbReference>
<dbReference type="EMBL" id="JAAXYO010000102">
    <property type="protein sequence ID" value="MBU2788075.1"/>
    <property type="molecule type" value="Genomic_DNA"/>
</dbReference>
<proteinExistence type="predicted"/>
<evidence type="ECO:0008006" key="3">
    <source>
        <dbReference type="Google" id="ProtNLM"/>
    </source>
</evidence>
<dbReference type="Proteomes" id="UP001197378">
    <property type="component" value="Unassembled WGS sequence"/>
</dbReference>
<comment type="caution">
    <text evidence="1">The sequence shown here is derived from an EMBL/GenBank/DDBJ whole genome shotgun (WGS) entry which is preliminary data.</text>
</comment>